<dbReference type="InterPro" id="IPR004639">
    <property type="entry name" value="4pyrrol_synth_GluAld_NH2Trfase"/>
</dbReference>
<comment type="pathway">
    <text evidence="2">Porphyrin-containing compound metabolism; protoporphyrin-IX biosynthesis; 5-aminolevulinate from L-glutamyl-tRNA(Glu): step 2/2.</text>
</comment>
<dbReference type="PROSITE" id="PS00600">
    <property type="entry name" value="AA_TRANSFER_CLASS_3"/>
    <property type="match status" value="1"/>
</dbReference>
<dbReference type="InterPro" id="IPR015424">
    <property type="entry name" value="PyrdxlP-dep_Trfase"/>
</dbReference>
<evidence type="ECO:0000256" key="4">
    <source>
        <dbReference type="ARBA" id="ARBA00022898"/>
    </source>
</evidence>
<name>A0A017SVG0_9BACT</name>
<dbReference type="InterPro" id="IPR049704">
    <property type="entry name" value="Aminotrans_3_PPA_site"/>
</dbReference>
<dbReference type="CDD" id="cd00610">
    <property type="entry name" value="OAT_like"/>
    <property type="match status" value="1"/>
</dbReference>
<keyword evidence="9" id="KW-1185">Reference proteome</keyword>
<evidence type="ECO:0000256" key="1">
    <source>
        <dbReference type="ARBA" id="ARBA00001933"/>
    </source>
</evidence>
<evidence type="ECO:0000313" key="9">
    <source>
        <dbReference type="Proteomes" id="UP000019678"/>
    </source>
</evidence>
<dbReference type="InterPro" id="IPR005814">
    <property type="entry name" value="Aminotrans_3"/>
</dbReference>
<dbReference type="SUPFAM" id="SSF53383">
    <property type="entry name" value="PLP-dependent transferases"/>
    <property type="match status" value="1"/>
</dbReference>
<dbReference type="GO" id="GO:0042286">
    <property type="term" value="F:glutamate-1-semialdehyde 2,1-aminomutase activity"/>
    <property type="evidence" value="ECO:0007669"/>
    <property type="project" value="UniProtKB-UniRule"/>
</dbReference>
<keyword evidence="7" id="KW-0963">Cytoplasm</keyword>
<dbReference type="OrthoDB" id="9801052at2"/>
<dbReference type="Pfam" id="PF00202">
    <property type="entry name" value="Aminotran_3"/>
    <property type="match status" value="1"/>
</dbReference>
<keyword evidence="8" id="KW-0032">Aminotransferase</keyword>
<dbReference type="Gene3D" id="3.40.640.10">
    <property type="entry name" value="Type I PLP-dependent aspartate aminotransferase-like (Major domain)"/>
    <property type="match status" value="1"/>
</dbReference>
<evidence type="ECO:0000256" key="6">
    <source>
        <dbReference type="ARBA" id="ARBA00023244"/>
    </source>
</evidence>
<evidence type="ECO:0000256" key="5">
    <source>
        <dbReference type="ARBA" id="ARBA00023235"/>
    </source>
</evidence>
<dbReference type="PANTHER" id="PTHR43713">
    <property type="entry name" value="GLUTAMATE-1-SEMIALDEHYDE 2,1-AMINOMUTASE"/>
    <property type="match status" value="1"/>
</dbReference>
<feature type="modified residue" description="N6-(pyridoxal phosphate)lysine" evidence="7">
    <location>
        <position position="268"/>
    </location>
</feature>
<keyword evidence="5 7" id="KW-0413">Isomerase</keyword>
<dbReference type="GO" id="GO:0008483">
    <property type="term" value="F:transaminase activity"/>
    <property type="evidence" value="ECO:0007669"/>
    <property type="project" value="UniProtKB-KW"/>
</dbReference>
<organism evidence="8 9">
    <name type="scientific">Chondromyces apiculatus DSM 436</name>
    <dbReference type="NCBI Taxonomy" id="1192034"/>
    <lineage>
        <taxon>Bacteria</taxon>
        <taxon>Pseudomonadati</taxon>
        <taxon>Myxococcota</taxon>
        <taxon>Polyangia</taxon>
        <taxon>Polyangiales</taxon>
        <taxon>Polyangiaceae</taxon>
        <taxon>Chondromyces</taxon>
    </lineage>
</organism>
<dbReference type="InterPro" id="IPR015422">
    <property type="entry name" value="PyrdxlP-dep_Trfase_small"/>
</dbReference>
<dbReference type="RefSeq" id="WP_044250539.1">
    <property type="nucleotide sequence ID" value="NZ_ASRX01000099.1"/>
</dbReference>
<evidence type="ECO:0000256" key="2">
    <source>
        <dbReference type="ARBA" id="ARBA00004819"/>
    </source>
</evidence>
<keyword evidence="4 7" id="KW-0663">Pyridoxal phosphate</keyword>
<reference evidence="8 9" key="1">
    <citation type="submission" date="2013-05" db="EMBL/GenBank/DDBJ databases">
        <title>Genome assembly of Chondromyces apiculatus DSM 436.</title>
        <authorList>
            <person name="Sharma G."/>
            <person name="Khatri I."/>
            <person name="Kaur C."/>
            <person name="Mayilraj S."/>
            <person name="Subramanian S."/>
        </authorList>
    </citation>
    <scope>NUCLEOTIDE SEQUENCE [LARGE SCALE GENOMIC DNA]</scope>
    <source>
        <strain evidence="8 9">DSM 436</strain>
    </source>
</reference>
<evidence type="ECO:0000256" key="7">
    <source>
        <dbReference type="HAMAP-Rule" id="MF_00375"/>
    </source>
</evidence>
<dbReference type="GO" id="GO:0006782">
    <property type="term" value="P:protoporphyrinogen IX biosynthetic process"/>
    <property type="evidence" value="ECO:0007669"/>
    <property type="project" value="UniProtKB-UniRule"/>
</dbReference>
<dbReference type="UniPathway" id="UPA00251">
    <property type="reaction ID" value="UER00317"/>
</dbReference>
<comment type="subcellular location">
    <subcellularLocation>
        <location evidence="7">Cytoplasm</location>
    </subcellularLocation>
</comment>
<dbReference type="GO" id="GO:0005737">
    <property type="term" value="C:cytoplasm"/>
    <property type="evidence" value="ECO:0007669"/>
    <property type="project" value="UniProtKB-SubCell"/>
</dbReference>
<keyword evidence="8" id="KW-0808">Transferase</keyword>
<gene>
    <name evidence="7" type="primary">hemL</name>
    <name evidence="8" type="ORF">CAP_9035</name>
</gene>
<comment type="cofactor">
    <cofactor evidence="1 7">
        <name>pyridoxal 5'-phosphate</name>
        <dbReference type="ChEBI" id="CHEBI:597326"/>
    </cofactor>
</comment>
<accession>A0A017SVG0</accession>
<proteinExistence type="inferred from homology"/>
<dbReference type="InterPro" id="IPR015421">
    <property type="entry name" value="PyrdxlP-dep_Trfase_major"/>
</dbReference>
<dbReference type="GO" id="GO:0030170">
    <property type="term" value="F:pyridoxal phosphate binding"/>
    <property type="evidence" value="ECO:0007669"/>
    <property type="project" value="InterPro"/>
</dbReference>
<dbReference type="STRING" id="1192034.CAP_9035"/>
<sequence length="426" mass="44732">MSDRPVSQALFARASAVLPGGVNSPVRAFRAVGGAPVFIARANKARLISADGAEYIDFVNSWGPAILGHGHPAVVEAVREAATGGLSFGAPTELEVLFAERLRGFYPSLDKLRCVSSGTEATMSAIRVARGFTRRDVIVKFEGCYHGHADHLLVKAGSGLATFGVPDSAGVPEAIARLTLPLPYNDADALREAFANRGKEIAAIILEPVVGNMGCVPPEPGFLQLVIDLCREHGALSIFDEVMTGCRLAPGGAQERFGLRPDLTTLGKIIGGGMPLAAYGGRDDVMSIVAPLGPVYQAGTLSGNPVAVSAGLATLAQLTPALYERLEALGAALEEGFRAAARDAGVPACVQRVGSMITLFFREGPVRNWTDASGSDTKRFATWHAGMLARGIYWPPSQYEAAFLCGALTDADITRTIQACRESLAA</sequence>
<keyword evidence="6 7" id="KW-0627">Porphyrin biosynthesis</keyword>
<dbReference type="AlphaFoldDB" id="A0A017SVG0"/>
<dbReference type="NCBIfam" id="NF000818">
    <property type="entry name" value="PRK00062.1"/>
    <property type="match status" value="1"/>
</dbReference>
<dbReference type="eggNOG" id="COG0001">
    <property type="taxonomic scope" value="Bacteria"/>
</dbReference>
<comment type="caution">
    <text evidence="8">The sequence shown here is derived from an EMBL/GenBank/DDBJ whole genome shotgun (WGS) entry which is preliminary data.</text>
</comment>
<dbReference type="EMBL" id="ASRX01000099">
    <property type="protein sequence ID" value="EYF00757.1"/>
    <property type="molecule type" value="Genomic_DNA"/>
</dbReference>
<evidence type="ECO:0000256" key="3">
    <source>
        <dbReference type="ARBA" id="ARBA00008981"/>
    </source>
</evidence>
<dbReference type="FunFam" id="3.40.640.10:FF:000021">
    <property type="entry name" value="Glutamate-1-semialdehyde 2,1-aminomutase"/>
    <property type="match status" value="1"/>
</dbReference>
<dbReference type="Proteomes" id="UP000019678">
    <property type="component" value="Unassembled WGS sequence"/>
</dbReference>
<comment type="catalytic activity">
    <reaction evidence="7">
        <text>(S)-4-amino-5-oxopentanoate = 5-aminolevulinate</text>
        <dbReference type="Rhea" id="RHEA:14265"/>
        <dbReference type="ChEBI" id="CHEBI:57501"/>
        <dbReference type="ChEBI" id="CHEBI:356416"/>
        <dbReference type="EC" id="5.4.3.8"/>
    </reaction>
</comment>
<dbReference type="EC" id="5.4.3.8" evidence="7"/>
<comment type="similarity">
    <text evidence="3 7">Belongs to the class-III pyridoxal-phosphate-dependent aminotransferase family. HemL subfamily.</text>
</comment>
<protein>
    <recommendedName>
        <fullName evidence="7">Glutamate-1-semialdehyde 2,1-aminomutase</fullName>
        <shortName evidence="7">GSA</shortName>
        <ecNumber evidence="7">5.4.3.8</ecNumber>
    </recommendedName>
    <alternativeName>
        <fullName evidence="7">Glutamate-1-semialdehyde aminotransferase</fullName>
        <shortName evidence="7">GSA-AT</shortName>
    </alternativeName>
</protein>
<dbReference type="NCBIfam" id="TIGR00713">
    <property type="entry name" value="hemL"/>
    <property type="match status" value="1"/>
</dbReference>
<dbReference type="PANTHER" id="PTHR43713:SF3">
    <property type="entry name" value="GLUTAMATE-1-SEMIALDEHYDE 2,1-AMINOMUTASE 1, CHLOROPLASTIC-RELATED"/>
    <property type="match status" value="1"/>
</dbReference>
<comment type="subunit">
    <text evidence="7">Homodimer.</text>
</comment>
<dbReference type="HAMAP" id="MF_00375">
    <property type="entry name" value="HemL_aminotrans_3"/>
    <property type="match status" value="1"/>
</dbReference>
<dbReference type="Gene3D" id="3.90.1150.10">
    <property type="entry name" value="Aspartate Aminotransferase, domain 1"/>
    <property type="match status" value="1"/>
</dbReference>
<evidence type="ECO:0000313" key="8">
    <source>
        <dbReference type="EMBL" id="EYF00757.1"/>
    </source>
</evidence>